<feature type="chain" id="PRO_5029571457" evidence="1">
    <location>
        <begin position="21"/>
        <end position="338"/>
    </location>
</feature>
<keyword evidence="3" id="KW-1185">Reference proteome</keyword>
<protein>
    <submittedName>
        <fullName evidence="2">Uncharacterized protein</fullName>
    </submittedName>
</protein>
<reference evidence="2" key="1">
    <citation type="submission" date="2021-01" db="UniProtKB">
        <authorList>
            <consortium name="EnsemblMetazoa"/>
        </authorList>
    </citation>
    <scope>IDENTIFICATION</scope>
</reference>
<dbReference type="Proteomes" id="UP000594262">
    <property type="component" value="Unplaced"/>
</dbReference>
<sequence>MKGTFIALVVILSVATFCSCVKLRNRKTSIRNIRRIAAAPQKKQDLEELVLIGVKNYNDLIVNLHNGAKKLEIIEKLTNVAKSLNKLNIGLDKEQQHAVQVILRVHRESEFALDRARVVISKLKSLCGGLILILGEGRSDDDIKFAIEVFMEEAKEMEKPIQEAMDYMTAAITGAATVEGEMLKLKSWVSKKKSIAVSNEKEIIKAVRGGAYGGAAVCLLTLVKPILAVIVCPITYGVVSGVIEGHTIKQIEKGFDKTIEEIEKMSKDIKAIGTSTNALVQKVKVHKDKVSDIRMTLHDTLNRGKIVGYRFKVRFYNEFKKFLNLLYKKCESYLQSKK</sequence>
<evidence type="ECO:0000313" key="3">
    <source>
        <dbReference type="Proteomes" id="UP000594262"/>
    </source>
</evidence>
<organism evidence="2 3">
    <name type="scientific">Clytia hemisphaerica</name>
    <dbReference type="NCBI Taxonomy" id="252671"/>
    <lineage>
        <taxon>Eukaryota</taxon>
        <taxon>Metazoa</taxon>
        <taxon>Cnidaria</taxon>
        <taxon>Hydrozoa</taxon>
        <taxon>Hydroidolina</taxon>
        <taxon>Leptothecata</taxon>
        <taxon>Obeliida</taxon>
        <taxon>Clytiidae</taxon>
        <taxon>Clytia</taxon>
    </lineage>
</organism>
<evidence type="ECO:0000313" key="2">
    <source>
        <dbReference type="EnsemblMetazoa" id="CLYHEMP021683.1"/>
    </source>
</evidence>
<dbReference type="PROSITE" id="PS51257">
    <property type="entry name" value="PROKAR_LIPOPROTEIN"/>
    <property type="match status" value="1"/>
</dbReference>
<feature type="signal peptide" evidence="1">
    <location>
        <begin position="1"/>
        <end position="20"/>
    </location>
</feature>
<name>A0A7M5XDV6_9CNID</name>
<proteinExistence type="predicted"/>
<dbReference type="EnsemblMetazoa" id="CLYHEMT021683.1">
    <property type="protein sequence ID" value="CLYHEMP021683.1"/>
    <property type="gene ID" value="CLYHEMG021683"/>
</dbReference>
<dbReference type="AlphaFoldDB" id="A0A7M5XDV6"/>
<dbReference type="RefSeq" id="XP_066922375.1">
    <property type="nucleotide sequence ID" value="XM_067066274.1"/>
</dbReference>
<accession>A0A7M5XDV6</accession>
<evidence type="ECO:0000256" key="1">
    <source>
        <dbReference type="SAM" id="SignalP"/>
    </source>
</evidence>
<dbReference type="GeneID" id="136809727"/>
<keyword evidence="1" id="KW-0732">Signal</keyword>